<dbReference type="Proteomes" id="UP000316270">
    <property type="component" value="Chromosome 3"/>
</dbReference>
<name>A0A517L0P1_9PEZI</name>
<sequence>MLLTLLPVITLLPSITFAIIWQGGSKCCRIDRDRCLQQHYDGCARLVDDTIVPVKSTADTACKDQCIISYTGYAARFAYIGTVKGKPTCICTPFDAKEAKSQC</sequence>
<dbReference type="AlphaFoldDB" id="A0A517L0P1"/>
<dbReference type="EMBL" id="CP042187">
    <property type="protein sequence ID" value="QDS69202.1"/>
    <property type="molecule type" value="Genomic_DNA"/>
</dbReference>
<evidence type="ECO:0000313" key="2">
    <source>
        <dbReference type="EMBL" id="QDS69202.1"/>
    </source>
</evidence>
<feature type="chain" id="PRO_5021783359" evidence="1">
    <location>
        <begin position="19"/>
        <end position="103"/>
    </location>
</feature>
<keyword evidence="1" id="KW-0732">Signal</keyword>
<feature type="signal peptide" evidence="1">
    <location>
        <begin position="1"/>
        <end position="18"/>
    </location>
</feature>
<proteinExistence type="predicted"/>
<accession>A0A517L0P1</accession>
<evidence type="ECO:0000313" key="3">
    <source>
        <dbReference type="Proteomes" id="UP000316270"/>
    </source>
</evidence>
<organism evidence="2 3">
    <name type="scientific">Venturia effusa</name>
    <dbReference type="NCBI Taxonomy" id="50376"/>
    <lineage>
        <taxon>Eukaryota</taxon>
        <taxon>Fungi</taxon>
        <taxon>Dikarya</taxon>
        <taxon>Ascomycota</taxon>
        <taxon>Pezizomycotina</taxon>
        <taxon>Dothideomycetes</taxon>
        <taxon>Pleosporomycetidae</taxon>
        <taxon>Venturiales</taxon>
        <taxon>Venturiaceae</taxon>
        <taxon>Venturia</taxon>
    </lineage>
</organism>
<keyword evidence="3" id="KW-1185">Reference proteome</keyword>
<reference evidence="2 3" key="1">
    <citation type="submission" date="2019-07" db="EMBL/GenBank/DDBJ databases">
        <title>Finished genome of Venturia effusa.</title>
        <authorList>
            <person name="Young C.A."/>
            <person name="Cox M.P."/>
            <person name="Ganley A.R.D."/>
            <person name="David W.J."/>
        </authorList>
    </citation>
    <scope>NUCLEOTIDE SEQUENCE [LARGE SCALE GENOMIC DNA]</scope>
    <source>
        <strain evidence="3">albino</strain>
    </source>
</reference>
<gene>
    <name evidence="2" type="ORF">FKW77_000541</name>
</gene>
<evidence type="ECO:0000256" key="1">
    <source>
        <dbReference type="SAM" id="SignalP"/>
    </source>
</evidence>
<protein>
    <submittedName>
        <fullName evidence="2">Uncharacterized protein</fullName>
    </submittedName>
</protein>